<evidence type="ECO:0000259" key="2">
    <source>
        <dbReference type="Pfam" id="PF20613"/>
    </source>
</evidence>
<dbReference type="InterPro" id="IPR046748">
    <property type="entry name" value="HipA_2"/>
</dbReference>
<dbReference type="Pfam" id="PF20613">
    <property type="entry name" value="HipA_2"/>
    <property type="match status" value="1"/>
</dbReference>
<sequence length="275" mass="29946">MLPHVTAIRYVTPLREGGSLPGVVEADDLGTYVMKFHGAGQGRKALIAEVIAGELARRLGLRVPDQVLIDLDPAIGRHEPDPDVQDLLKASPGWNLGVDFLPGSLGFDPLGWSPDPGFASRVLWFDAFIGNVDRSWRNPNMLVWHGDVWLIDHGASLIFHHAWANAARLFAGPYDVDDHVLTPYASRLAAAEAELAPKITEDLLREVIALVPDRWLEGEPGFAGPEALRDAYAGILLPRAGKPRDWLPDLDVSGRAPHTSARRGENRPGWLGGPA</sequence>
<keyword evidence="4" id="KW-1185">Reference proteome</keyword>
<dbReference type="AlphaFoldDB" id="A0A239DXW6"/>
<name>A0A239DXW6_9ACTN</name>
<accession>A0A239DXW6</accession>
<organism evidence="3 4">
    <name type="scientific">Actinomadura meyerae</name>
    <dbReference type="NCBI Taxonomy" id="240840"/>
    <lineage>
        <taxon>Bacteria</taxon>
        <taxon>Bacillati</taxon>
        <taxon>Actinomycetota</taxon>
        <taxon>Actinomycetes</taxon>
        <taxon>Streptosporangiales</taxon>
        <taxon>Thermomonosporaceae</taxon>
        <taxon>Actinomadura</taxon>
    </lineage>
</organism>
<evidence type="ECO:0000313" key="4">
    <source>
        <dbReference type="Proteomes" id="UP000198318"/>
    </source>
</evidence>
<gene>
    <name evidence="3" type="ORF">SAMN05443665_100389</name>
</gene>
<dbReference type="Proteomes" id="UP000198318">
    <property type="component" value="Unassembled WGS sequence"/>
</dbReference>
<evidence type="ECO:0000256" key="1">
    <source>
        <dbReference type="SAM" id="MobiDB-lite"/>
    </source>
</evidence>
<feature type="region of interest" description="Disordered" evidence="1">
    <location>
        <begin position="248"/>
        <end position="275"/>
    </location>
</feature>
<dbReference type="RefSeq" id="WP_089324708.1">
    <property type="nucleotide sequence ID" value="NZ_FZOR01000003.1"/>
</dbReference>
<protein>
    <recommendedName>
        <fullName evidence="2">HipA-like kinase domain-containing protein</fullName>
    </recommendedName>
</protein>
<dbReference type="EMBL" id="FZOR01000003">
    <property type="protein sequence ID" value="SNS36563.1"/>
    <property type="molecule type" value="Genomic_DNA"/>
</dbReference>
<proteinExistence type="predicted"/>
<feature type="domain" description="HipA-like kinase" evidence="2">
    <location>
        <begin position="14"/>
        <end position="221"/>
    </location>
</feature>
<dbReference type="OrthoDB" id="9786330at2"/>
<reference evidence="3 4" key="1">
    <citation type="submission" date="2017-06" db="EMBL/GenBank/DDBJ databases">
        <authorList>
            <person name="Kim H.J."/>
            <person name="Triplett B.A."/>
        </authorList>
    </citation>
    <scope>NUCLEOTIDE SEQUENCE [LARGE SCALE GENOMIC DNA]</scope>
    <source>
        <strain evidence="3 4">DSM 44715</strain>
    </source>
</reference>
<evidence type="ECO:0000313" key="3">
    <source>
        <dbReference type="EMBL" id="SNS36563.1"/>
    </source>
</evidence>